<dbReference type="AlphaFoldDB" id="A0A812F0E7"/>
<dbReference type="PANTHER" id="PTHR30349:SF87">
    <property type="entry name" value="TRANSPOSASE A"/>
    <property type="match status" value="1"/>
</dbReference>
<dbReference type="InterPro" id="IPR011010">
    <property type="entry name" value="DNA_brk_join_enz"/>
</dbReference>
<dbReference type="PANTHER" id="PTHR30349">
    <property type="entry name" value="PHAGE INTEGRASE-RELATED"/>
    <property type="match status" value="1"/>
</dbReference>
<evidence type="ECO:0000313" key="3">
    <source>
        <dbReference type="EMBL" id="CAE6485533.1"/>
    </source>
</evidence>
<protein>
    <submittedName>
        <fullName evidence="3">Putative integrase family protein</fullName>
    </submittedName>
</protein>
<gene>
    <name evidence="3" type="ORF">NUZ5A_20025</name>
</gene>
<proteinExistence type="predicted"/>
<evidence type="ECO:0000256" key="1">
    <source>
        <dbReference type="ARBA" id="ARBA00023172"/>
    </source>
</evidence>
<evidence type="ECO:0000259" key="2">
    <source>
        <dbReference type="PROSITE" id="PS51898"/>
    </source>
</evidence>
<dbReference type="GO" id="GO:0003677">
    <property type="term" value="F:DNA binding"/>
    <property type="evidence" value="ECO:0007669"/>
    <property type="project" value="InterPro"/>
</dbReference>
<name>A0A812F0E7_9ARCH</name>
<evidence type="ECO:0000313" key="4">
    <source>
        <dbReference type="Proteomes" id="UP000655759"/>
    </source>
</evidence>
<feature type="domain" description="Tyr recombinase" evidence="2">
    <location>
        <begin position="155"/>
        <end position="336"/>
    </location>
</feature>
<sequence length="432" mass="49411">MEKSRSKQGKQKYGDLNEQIYKFNRRINTILTGLEDSINHNSVKLFVQELKLAGLSPGRVWYYASRSAKIVRWFDKRNVLLKDATKENCKECFQQILDPNHKGPTKATYARTLKRIVHFAKTGEIGERTFDSDYVDEVRWIRPSKYDSEYRPEVEAEDLLTPDELVSIFRAIPAVSRFPIRDKPMVMCMFEGAFRPGEILQMRIEGIRFEDKIAWVRSTGKTGNTDAKPLVIACEPLLQWLKHHPYGSDADAPVWWSYRTKSVLSLAYLERLVKKAAGAAGIKKNVWAYLLRHTKLTDIAKRHPHEILRKYGNWKRLDMVKIYVHLSSGDLKEAIKKDYGLIDEKDDKKSNALALKRCLQCGETNNPDDARCGKCGIALDSDLAAAIMKEESDQITKMQKQIDSLTSMMNALVSTYGKITGENVPLEQNCAN</sequence>
<reference evidence="3" key="1">
    <citation type="submission" date="2021-02" db="EMBL/GenBank/DDBJ databases">
        <authorList>
            <person name="Han P."/>
        </authorList>
    </citation>
    <scope>NUCLEOTIDE SEQUENCE</scope>
    <source>
        <strain evidence="3">Candidatus Nitrosotenuis uzonensis 5A</strain>
    </source>
</reference>
<dbReference type="RefSeq" id="WP_205097549.1">
    <property type="nucleotide sequence ID" value="NZ_CAJNAQ010000002.1"/>
</dbReference>
<dbReference type="EMBL" id="CAJNAQ010000002">
    <property type="protein sequence ID" value="CAE6485533.1"/>
    <property type="molecule type" value="Genomic_DNA"/>
</dbReference>
<accession>A0A812F0E7</accession>
<comment type="caution">
    <text evidence="3">The sequence shown here is derived from an EMBL/GenBank/DDBJ whole genome shotgun (WGS) entry which is preliminary data.</text>
</comment>
<dbReference type="CDD" id="cd00397">
    <property type="entry name" value="DNA_BRE_C"/>
    <property type="match status" value="1"/>
</dbReference>
<keyword evidence="1" id="KW-0233">DNA recombination</keyword>
<dbReference type="InterPro" id="IPR013762">
    <property type="entry name" value="Integrase-like_cat_sf"/>
</dbReference>
<dbReference type="SUPFAM" id="SSF56349">
    <property type="entry name" value="DNA breaking-rejoining enzymes"/>
    <property type="match status" value="1"/>
</dbReference>
<dbReference type="InterPro" id="IPR002104">
    <property type="entry name" value="Integrase_catalytic"/>
</dbReference>
<dbReference type="GO" id="GO:0015074">
    <property type="term" value="P:DNA integration"/>
    <property type="evidence" value="ECO:0007669"/>
    <property type="project" value="InterPro"/>
</dbReference>
<dbReference type="Proteomes" id="UP000655759">
    <property type="component" value="Unassembled WGS sequence"/>
</dbReference>
<dbReference type="GO" id="GO:0006310">
    <property type="term" value="P:DNA recombination"/>
    <property type="evidence" value="ECO:0007669"/>
    <property type="project" value="UniProtKB-KW"/>
</dbReference>
<dbReference type="Gene3D" id="1.10.443.10">
    <property type="entry name" value="Intergrase catalytic core"/>
    <property type="match status" value="1"/>
</dbReference>
<organism evidence="3 4">
    <name type="scientific">Candidatus Nitrosotenuis uzonensis</name>
    <dbReference type="NCBI Taxonomy" id="1407055"/>
    <lineage>
        <taxon>Archaea</taxon>
        <taxon>Nitrososphaerota</taxon>
        <taxon>Candidatus Nitrosotenuis</taxon>
    </lineage>
</organism>
<dbReference type="Pfam" id="PF00589">
    <property type="entry name" value="Phage_integrase"/>
    <property type="match status" value="1"/>
</dbReference>
<dbReference type="PROSITE" id="PS51898">
    <property type="entry name" value="TYR_RECOMBINASE"/>
    <property type="match status" value="1"/>
</dbReference>
<dbReference type="InterPro" id="IPR050090">
    <property type="entry name" value="Tyrosine_recombinase_XerCD"/>
</dbReference>